<dbReference type="InterPro" id="IPR013151">
    <property type="entry name" value="Immunoglobulin_dom"/>
</dbReference>
<dbReference type="InterPro" id="IPR036179">
    <property type="entry name" value="Ig-like_dom_sf"/>
</dbReference>
<dbReference type="EMBL" id="OZ035825">
    <property type="protein sequence ID" value="CAL1602344.1"/>
    <property type="molecule type" value="Genomic_DNA"/>
</dbReference>
<dbReference type="Pfam" id="PF00047">
    <property type="entry name" value="ig"/>
    <property type="match status" value="1"/>
</dbReference>
<dbReference type="Proteomes" id="UP001497482">
    <property type="component" value="Chromosome 3"/>
</dbReference>
<name>A0AAV2LP74_KNICA</name>
<evidence type="ECO:0000256" key="2">
    <source>
        <dbReference type="SAM" id="MobiDB-lite"/>
    </source>
</evidence>
<dbReference type="SUPFAM" id="SSF48726">
    <property type="entry name" value="Immunoglobulin"/>
    <property type="match status" value="1"/>
</dbReference>
<dbReference type="InterPro" id="IPR013783">
    <property type="entry name" value="Ig-like_fold"/>
</dbReference>
<feature type="region of interest" description="Disordered" evidence="2">
    <location>
        <begin position="97"/>
        <end position="116"/>
    </location>
</feature>
<feature type="domain" description="Ig-like" evidence="3">
    <location>
        <begin position="30"/>
        <end position="100"/>
    </location>
</feature>
<reference evidence="4 5" key="1">
    <citation type="submission" date="2024-04" db="EMBL/GenBank/DDBJ databases">
        <authorList>
            <person name="Waldvogel A.-M."/>
            <person name="Schoenle A."/>
        </authorList>
    </citation>
    <scope>NUCLEOTIDE SEQUENCE [LARGE SCALE GENOMIC DNA]</scope>
</reference>
<protein>
    <recommendedName>
        <fullName evidence="3">Ig-like domain-containing protein</fullName>
    </recommendedName>
</protein>
<dbReference type="AlphaFoldDB" id="A0AAV2LP74"/>
<dbReference type="InterPro" id="IPR007110">
    <property type="entry name" value="Ig-like_dom"/>
</dbReference>
<accession>A0AAV2LP74</accession>
<evidence type="ECO:0000256" key="1">
    <source>
        <dbReference type="ARBA" id="ARBA00023319"/>
    </source>
</evidence>
<evidence type="ECO:0000259" key="3">
    <source>
        <dbReference type="PROSITE" id="PS50835"/>
    </source>
</evidence>
<proteinExistence type="predicted"/>
<sequence length="250" mass="26715">MWLQLFSFEAEDKTMSLSAALLFTEEVSVPVVSCVNVSSDSVTLQCSVKHTEQTTLSWFRGGQSVVSSSSAVLPLTVQQRNYTHQYKCVSQNPAEEKTATTGLGGPVQAPSDQETGGPAVEAVNVFVCRVNRAEGEGCPFCGERETVFHCFWECGRLMLELLRGLFSSLGAEFNAQVFGVFRALQSEAGGRSQSLSGGGAAAETRSGLDSTGYGLWQPTGSERDSSGVWIQSLLCAGLWPCSESGDKNNA</sequence>
<evidence type="ECO:0000313" key="5">
    <source>
        <dbReference type="Proteomes" id="UP001497482"/>
    </source>
</evidence>
<organism evidence="4 5">
    <name type="scientific">Knipowitschia caucasica</name>
    <name type="common">Caucasian dwarf goby</name>
    <name type="synonym">Pomatoschistus caucasicus</name>
    <dbReference type="NCBI Taxonomy" id="637954"/>
    <lineage>
        <taxon>Eukaryota</taxon>
        <taxon>Metazoa</taxon>
        <taxon>Chordata</taxon>
        <taxon>Craniata</taxon>
        <taxon>Vertebrata</taxon>
        <taxon>Euteleostomi</taxon>
        <taxon>Actinopterygii</taxon>
        <taxon>Neopterygii</taxon>
        <taxon>Teleostei</taxon>
        <taxon>Neoteleostei</taxon>
        <taxon>Acanthomorphata</taxon>
        <taxon>Gobiaria</taxon>
        <taxon>Gobiiformes</taxon>
        <taxon>Gobioidei</taxon>
        <taxon>Gobiidae</taxon>
        <taxon>Gobiinae</taxon>
        <taxon>Knipowitschia</taxon>
    </lineage>
</organism>
<keyword evidence="1" id="KW-0393">Immunoglobulin domain</keyword>
<dbReference type="PROSITE" id="PS50835">
    <property type="entry name" value="IG_LIKE"/>
    <property type="match status" value="1"/>
</dbReference>
<keyword evidence="5" id="KW-1185">Reference proteome</keyword>
<evidence type="ECO:0000313" key="4">
    <source>
        <dbReference type="EMBL" id="CAL1602344.1"/>
    </source>
</evidence>
<dbReference type="Gene3D" id="2.60.40.10">
    <property type="entry name" value="Immunoglobulins"/>
    <property type="match status" value="1"/>
</dbReference>
<gene>
    <name evidence="4" type="ORF">KC01_LOCUS30130</name>
</gene>